<dbReference type="Pfam" id="PF00975">
    <property type="entry name" value="Thioesterase"/>
    <property type="match status" value="1"/>
</dbReference>
<dbReference type="InterPro" id="IPR042099">
    <property type="entry name" value="ANL_N_sf"/>
</dbReference>
<evidence type="ECO:0000313" key="7">
    <source>
        <dbReference type="EMBL" id="UFZ08500.1"/>
    </source>
</evidence>
<organism evidence="7 8">
    <name type="scientific">Bradyrhizobium ontarionense</name>
    <dbReference type="NCBI Taxonomy" id="2898149"/>
    <lineage>
        <taxon>Bacteria</taxon>
        <taxon>Pseudomonadati</taxon>
        <taxon>Pseudomonadota</taxon>
        <taxon>Alphaproteobacteria</taxon>
        <taxon>Hyphomicrobiales</taxon>
        <taxon>Nitrobacteraceae</taxon>
        <taxon>Bradyrhizobium</taxon>
    </lineage>
</organism>
<dbReference type="SMART" id="SM00824">
    <property type="entry name" value="PKS_TE"/>
    <property type="match status" value="1"/>
</dbReference>
<dbReference type="CDD" id="cd17643">
    <property type="entry name" value="A_NRPS_Cytc1-like"/>
    <property type="match status" value="1"/>
</dbReference>
<dbReference type="InterPro" id="IPR000873">
    <property type="entry name" value="AMP-dep_synth/lig_dom"/>
</dbReference>
<dbReference type="PROSITE" id="PS00012">
    <property type="entry name" value="PHOSPHOPANTETHEINE"/>
    <property type="match status" value="4"/>
</dbReference>
<feature type="domain" description="Carrier" evidence="6">
    <location>
        <begin position="953"/>
        <end position="1028"/>
    </location>
</feature>
<accession>A0ABY3RLX0</accession>
<name>A0ABY3RLX0_9BRAD</name>
<dbReference type="InterPro" id="IPR001031">
    <property type="entry name" value="Thioesterase"/>
</dbReference>
<feature type="domain" description="Carrier" evidence="6">
    <location>
        <begin position="4992"/>
        <end position="5067"/>
    </location>
</feature>
<comment type="cofactor">
    <cofactor evidence="1">
        <name>pantetheine 4'-phosphate</name>
        <dbReference type="ChEBI" id="CHEBI:47942"/>
    </cofactor>
</comment>
<dbReference type="Gene3D" id="3.40.50.980">
    <property type="match status" value="4"/>
</dbReference>
<dbReference type="InterPro" id="IPR045851">
    <property type="entry name" value="AMP-bd_C_sf"/>
</dbReference>
<keyword evidence="8" id="KW-1185">Reference proteome</keyword>
<dbReference type="InterPro" id="IPR009081">
    <property type="entry name" value="PP-bd_ACP"/>
</dbReference>
<proteinExistence type="predicted"/>
<gene>
    <name evidence="7" type="ORF">LQG66_25935</name>
</gene>
<keyword evidence="4" id="KW-0677">Repeat</keyword>
<dbReference type="InterPro" id="IPR020806">
    <property type="entry name" value="PKS_PP-bd"/>
</dbReference>
<feature type="domain" description="Carrier" evidence="6">
    <location>
        <begin position="3492"/>
        <end position="3566"/>
    </location>
</feature>
<protein>
    <submittedName>
        <fullName evidence="7">Amino acid adenylation domain-containing protein</fullName>
    </submittedName>
</protein>
<dbReference type="Gene3D" id="3.40.50.12780">
    <property type="entry name" value="N-terminal domain of ligase-like"/>
    <property type="match status" value="2"/>
</dbReference>
<feature type="domain" description="Carrier" evidence="6">
    <location>
        <begin position="2012"/>
        <end position="2086"/>
    </location>
</feature>
<dbReference type="Gene3D" id="2.30.38.10">
    <property type="entry name" value="Luciferase, Domain 3"/>
    <property type="match status" value="2"/>
</dbReference>
<dbReference type="Gene3D" id="3.30.559.10">
    <property type="entry name" value="Chloramphenicol acetyltransferase-like domain"/>
    <property type="match status" value="6"/>
</dbReference>
<dbReference type="SUPFAM" id="SSF56801">
    <property type="entry name" value="Acetyl-CoA synthetase-like"/>
    <property type="match status" value="4"/>
</dbReference>
<dbReference type="PANTHER" id="PTHR45527">
    <property type="entry name" value="NONRIBOSOMAL PEPTIDE SYNTHETASE"/>
    <property type="match status" value="1"/>
</dbReference>
<dbReference type="InterPro" id="IPR001242">
    <property type="entry name" value="Condensation_dom"/>
</dbReference>
<keyword evidence="3" id="KW-0597">Phosphoprotein</keyword>
<dbReference type="NCBIfam" id="NF003417">
    <property type="entry name" value="PRK04813.1"/>
    <property type="match status" value="4"/>
</dbReference>
<dbReference type="InterPro" id="IPR029058">
    <property type="entry name" value="AB_hydrolase_fold"/>
</dbReference>
<dbReference type="InterPro" id="IPR020802">
    <property type="entry name" value="TesA-like"/>
</dbReference>
<dbReference type="Gene3D" id="3.30.300.30">
    <property type="match status" value="4"/>
</dbReference>
<dbReference type="InterPro" id="IPR025110">
    <property type="entry name" value="AMP-bd_C"/>
</dbReference>
<dbReference type="PROSITE" id="PS50075">
    <property type="entry name" value="CARRIER"/>
    <property type="match status" value="4"/>
</dbReference>
<dbReference type="Gene3D" id="1.10.1200.10">
    <property type="entry name" value="ACP-like"/>
    <property type="match status" value="3"/>
</dbReference>
<dbReference type="Pfam" id="PF00668">
    <property type="entry name" value="Condensation"/>
    <property type="match status" value="6"/>
</dbReference>
<dbReference type="Pfam" id="PF13193">
    <property type="entry name" value="AMP-binding_C"/>
    <property type="match status" value="4"/>
</dbReference>
<dbReference type="SUPFAM" id="SSF52777">
    <property type="entry name" value="CoA-dependent acyltransferases"/>
    <property type="match status" value="12"/>
</dbReference>
<dbReference type="PANTHER" id="PTHR45527:SF1">
    <property type="entry name" value="FATTY ACID SYNTHASE"/>
    <property type="match status" value="1"/>
</dbReference>
<evidence type="ECO:0000256" key="5">
    <source>
        <dbReference type="SAM" id="MobiDB-lite"/>
    </source>
</evidence>
<dbReference type="SMART" id="SM00823">
    <property type="entry name" value="PKS_PP"/>
    <property type="match status" value="4"/>
</dbReference>
<dbReference type="SUPFAM" id="SSF47336">
    <property type="entry name" value="ACP-like"/>
    <property type="match status" value="4"/>
</dbReference>
<reference evidence="7" key="1">
    <citation type="journal article" date="2024" name="Antonie Van Leeuwenhoek">
        <title>Bradyrhizobium ontarionense sp. nov., a novel bacterial symbiont isolated from Aeschynomene indica (Indian jointvetch), harbours photosynthesis, nitrogen fixation and nitrous oxide (N2O) reductase genes.</title>
        <authorList>
            <person name="Bromfield E.S.P."/>
            <person name="Cloutier S."/>
        </authorList>
    </citation>
    <scope>NUCLEOTIDE SEQUENCE</scope>
    <source>
        <strain evidence="7">A19</strain>
    </source>
</reference>
<dbReference type="PROSITE" id="PS00455">
    <property type="entry name" value="AMP_BINDING"/>
    <property type="match status" value="4"/>
</dbReference>
<evidence type="ECO:0000256" key="4">
    <source>
        <dbReference type="ARBA" id="ARBA00022737"/>
    </source>
</evidence>
<dbReference type="Pfam" id="PF00550">
    <property type="entry name" value="PP-binding"/>
    <property type="match status" value="4"/>
</dbReference>
<feature type="compositionally biased region" description="Basic and acidic residues" evidence="5">
    <location>
        <begin position="4972"/>
        <end position="4981"/>
    </location>
</feature>
<evidence type="ECO:0000259" key="6">
    <source>
        <dbReference type="PROSITE" id="PS50075"/>
    </source>
</evidence>
<evidence type="ECO:0000256" key="2">
    <source>
        <dbReference type="ARBA" id="ARBA00022450"/>
    </source>
</evidence>
<evidence type="ECO:0000256" key="3">
    <source>
        <dbReference type="ARBA" id="ARBA00022553"/>
    </source>
</evidence>
<dbReference type="EMBL" id="CP088156">
    <property type="protein sequence ID" value="UFZ08500.1"/>
    <property type="molecule type" value="Genomic_DNA"/>
</dbReference>
<dbReference type="RefSeq" id="WP_231327944.1">
    <property type="nucleotide sequence ID" value="NZ_CP088156.1"/>
</dbReference>
<dbReference type="Gene3D" id="3.30.559.30">
    <property type="entry name" value="Nonribosomal peptide synthetase, condensation domain"/>
    <property type="match status" value="6"/>
</dbReference>
<dbReference type="InterPro" id="IPR006162">
    <property type="entry name" value="Ppantetheine_attach_site"/>
</dbReference>
<dbReference type="NCBIfam" id="TIGR01733">
    <property type="entry name" value="AA-adenyl-dom"/>
    <property type="match status" value="4"/>
</dbReference>
<dbReference type="InterPro" id="IPR010060">
    <property type="entry name" value="NRPS_synth"/>
</dbReference>
<evidence type="ECO:0000256" key="1">
    <source>
        <dbReference type="ARBA" id="ARBA00001957"/>
    </source>
</evidence>
<dbReference type="SUPFAM" id="SSF53474">
    <property type="entry name" value="alpha/beta-Hydrolases"/>
    <property type="match status" value="1"/>
</dbReference>
<dbReference type="Gene3D" id="3.40.50.1820">
    <property type="entry name" value="alpha/beta hydrolase"/>
    <property type="match status" value="1"/>
</dbReference>
<keyword evidence="2" id="KW-0596">Phosphopantetheine</keyword>
<dbReference type="CDD" id="cd19540">
    <property type="entry name" value="LCL_NRPS-like"/>
    <property type="match status" value="1"/>
</dbReference>
<dbReference type="Proteomes" id="UP001431010">
    <property type="component" value="Chromosome"/>
</dbReference>
<dbReference type="CDD" id="cd19543">
    <property type="entry name" value="DCL_NRPS"/>
    <property type="match status" value="1"/>
</dbReference>
<dbReference type="InterPro" id="IPR023213">
    <property type="entry name" value="CAT-like_dom_sf"/>
</dbReference>
<dbReference type="CDD" id="cd05930">
    <property type="entry name" value="A_NRPS"/>
    <property type="match status" value="3"/>
</dbReference>
<dbReference type="InterPro" id="IPR036736">
    <property type="entry name" value="ACP-like_sf"/>
</dbReference>
<dbReference type="InterPro" id="IPR010071">
    <property type="entry name" value="AA_adenyl_dom"/>
</dbReference>
<evidence type="ECO:0000313" key="8">
    <source>
        <dbReference type="Proteomes" id="UP001431010"/>
    </source>
</evidence>
<dbReference type="InterPro" id="IPR020845">
    <property type="entry name" value="AMP-binding_CS"/>
</dbReference>
<dbReference type="Pfam" id="PF00501">
    <property type="entry name" value="AMP-binding"/>
    <property type="match status" value="4"/>
</dbReference>
<dbReference type="NCBIfam" id="TIGR01720">
    <property type="entry name" value="NRPS-para261"/>
    <property type="match status" value="1"/>
</dbReference>
<feature type="region of interest" description="Disordered" evidence="5">
    <location>
        <begin position="4972"/>
        <end position="4997"/>
    </location>
</feature>
<sequence>MTGPLVSLSAAQLEIWLAQALQPDSPSYTVGEVIHLPSTLDLGCFERALRQTVDETDALHVRFSRSDRGPVQRLGVRPRWHLVQDETPLPSNADLTGRLAHELAVPIDIEGDCLARLLLLRVEDGHFAWCQLYHHIAMDGFARALFAKRVADTYSRLVSGRETSPRPFGAFAELLADDRDYRASDDALQDRAYWRNELDGFVHGASAIGHDPDWNGFRRQTEHLSAGLTTALRTMAATTGLSIATLLCAVAAVISSSSRGSGDTVIGFVVSARSGAVARNTPGTVSNVVPLRLTVDPRASWREFLAEIRLKIKAALQHQRTRLEDIRRDLSLTGAGDELTSVVVNVIPFFDLLQFGDETAKLENLSNGPVDDYSVVAYPNGDEPALRIDFNANAGRRNDEDLTQFRRRFLHLLSRLMSDVDGRVGAADLLLEEERDLVLGSWNATAALLPEMLPGAWFEAQVRRSRDALAVVCGGAAWTYDELNRRANRIAHTLLAQGLGPEDCVAIVMSRATPDLIAALMGVLKSGAAYLPFDATYPPARIAAVIRDAHVRFALTDDANFERLPADLPCLRLGQDALAVEETDPPPHQGHHRLAPGNAAYVIYTSGSTGVPKGVVVEQRGVADLIAWAHDIYTSSLDRVFVTTSLAFDVSVFEILAPLCRGGRIDLLENLLALAEHAGDAGPAAMISGVPSALASLLDHAALPPKLSAVVLAGEALPARLIRRLRAERPGCRISNVYGPTEATVYATAWHAPDSGDEVPPIGQPVRNRRVYVLDKALRPLPPGVTGDLYLAGVGLARGYLDRPGLTAERFVANPYGAPGERMYRTGDIVRWRGDGNLDYLGRSDHQVKVRGYRIELGEVEEQLVRHAAIKDVVVVPRDLGSGLASLVAYVVARDALPPAAELRAHLAETLPDYMVPGAFIGIAALPLNANGKLDRAALPAPRAGSWHETAVPLSTPTETIIADIFADLLAAPDIHANSNFFHLGGDSLLAVRLVAALRRRVGGRWPLSTVFRSPTVAMLAQHVEREAAGSDRSDDQPQWIRLSPRPERIPLSRAQRRLWLLDRLEGSLPAYHVPVAIELAGPLDEAALRSAINDIVRRHEPLRTCFGEEDGEPFQIVVAETSINLELKTVQVEAAEVDASILAEGRSPFDLKADIPCRAVLFRIAPELHVLLLTVHHIAIDGASLTPLLRDLIHSYADRRAGRPATLAPLPLQYADVALSERGGDGDGSPGSSLPDDEAFWKRTLHGLPQEATPRTDYVRPAVLDDRGDEHHFVIPVELHRRILDLAAEADATLFMFIHAALAVLLSRLGAGTDVPIGTPIDGRHDPVLRDLVGCFANTLVLRTGLADDPSFRTLLARVREADLAAYDHQALPFERLIELLDPPRSLSLHPLFQVMLAFGNADPLPQAPGLSVRRRAVSTKTSKFDLSFTFRDHRDPDLRPLGMSGVIEYSTSLYAPRTIELFEKRFLHLLSCLTFDMDGRVGAVDLLLEEERDLVLGRWNATAAPLPERLPAAWFEAQVQRARDATAVVCGAAAWTYDELNRRANRIAHTLLAHGIGPEDRVAIVMSRATPDLIAALMGVLKSGAAYLPLDATYPPARIAAVIRDAHVRFALTDDANVERLPADLPCLRLGHDALAAEETDPSPHQGHHHLAPGNAAYVIYTSGSTGLPKGVVIEQRGVADLIAWAHDTYGRSLDRVFVTTSLAFDVSVFEILSPLCRGGRIDLLENLLALAEHAGDAGPAAMISGVPSALASLLDHAALPPNLSAVVLAGEALPARLIRRLRAERPGCRISNVYGPTEATVYATAWHAPDSGDEVPPIGQPVRNRRVYVLDKALKPLPPGVTGDLYLAGVGLARGYLDRPGLTAERFVANPYGAPGERMYRTGDIVRWRSDGNLDYLGRSDHQVKVRGYRIELGEVEERLVRHAAIKDAVVVPRDLGSGLASLVAYVVARDALPPAAELRAHLAETLPDYMVPSAFIGIAALPLNANGKLDRAALPAPRAGSWGETAVPLSTPTETIIADIFADLLATPDIHANSNFFHLGGDSITSLRLVARARARGLSISPRQVFRHPNVAGLALVASPAADSPSSDPIPGTSLPATPIMLWLRDRGQSAHFSQSILLDVPADLTETAVALLLDRLAARHDALRLRLNVDWTLEVRPAEAGFHAGAVATLLAGADVVLAEQEAAMQLQPFEGRLLQARLAPESGDRGRRLLLVIHHLAIDGVSWRIVMNELAALWQEFTHGTALPPPPPSTFRAWALGLSGAARSSAVVGESPYWRGVLDAPTIRFASGPLTAARDRVAVVNRMTRSLTPAETRSLLAAPGRLNLKIHELLLTALLMAARRTAQSDDGALRIDVEGHGREDVVAGIDAGQTVGWFTSLFPAVLGGPAGNGAGDLPALLRSVKQAMRTIPANGVGFGLLRYLNESEGQPFRDAATPEICFNYLGRFSDGAGSWLPAPEHPALGVVRDPDMAVAHAIEVLAHIRDDKSGPVFSIEWAWAPDLVAGSTVEALARSWDDALRSVLDFAGRDDVRSILTPADLPLVKLSQAEIDGLAARRAQLEDVLPLTPLQEGLLFHTLYDDEGDDTYLVQLVLRLGGQVDPGRLRASCAGLVARHAILRSCFEHQGHDRPIQIVSSAVELCWEEVRIADAHDEQAWLASNQARRFDPARPPLVAFTLLRRDDGTSLLVLSLHHLLLDGWSIPVVIRDLAALYDGVGLPAAVPHRRFLQWLAAQDQAEALKSWTEALAGAPPLTPLVEKKDASRSMLHAVARECLSAVETSAIAACAAALSTTPSVLVQTAWAVLLSRLTRQDEVSFGITVSGRPPELPGADQIVGLLINTLPLWVSVRQDMTLRQLCQSVQDRVAFLLAHPDVPLADLQRIADGKLFDTLVVYESYPDREAGLGAGGLRIDAVEGRETSHYTLSFLALPGRQLAFRLNYRADLFEPGVGEELLARFRRLLLGLCADPDQAVGALSASSAEDSQPGLISGPDPVTQPRDVITLFNAQVARRPTSIAVESGPDQLTFQDLDVWADAIAARLTKRGVGPEDRVALIFDRGAALVAALLAVLKTGAAFVPLDPKYPDARIEALIAEADVRMTLGDAAARQRLRSEISLVDAPEIGEHFPATVPSADSPAYLIFTSGTTGRPKGVVVTHGGLANYAGWAIDAYRLGEGGGAAVTTSVAFDATITSLLLPLLAGERVTLFDEARQFDLLAHPRERLSLLKLTPTQVGLLAQMSTAERLAGLAQRLVIGGEALAAETLQPWRRGAPDTRLINEYGPTETVVGCVAYEVRPDDPEAGAVAIGAPIAGTRLLILDEALQPVPHGLPGELYIAGAGLARGYFRRPDLTAERFVAAPWCGRGARMYRTGDLVQRRGDGALVFLGRTDHQIKVRGHRIEPAEIEMALLELPGIDQALVLARSDEARRQRLVAYAIARAAPPHWRELLAGRLPDFMVPDDLVTLDQFPLTANGKIDRAGLLTPTRKAEGFVEPATEAERALAQIAAGLLKVDRVSADAGFFALGGDSILSIQLVSRARRAGYVLKPQQVFELQTVRALAAAARPVKADAAARPAAATSFEPTPIMQWLSRRGGPIGRYAQSVVIDLGADTTAAAVIEAVGTLWRRHEMLRAKQLADAITILPVEAATPPDVSQKAAATTEWRAQLAEERERLASALSPERGIMLQATIFAGEDRLWLLLCLHHLVCDGVSWRILIEDLDNLLRGRALDQPSTPFATYARELAGDASSRRHELPFWHGQLDSTGQLLPNVSLDRARDTFGTRQVLRTTLPHEVTLALLGPIPQAFAASIDDILLTALVIAVRRWRQGQGDARPTLLLAVEGHGRSHGSLDVSRSVGWFTVMYPLLLSLDDLASSSAIDDAVLTIKEQRRRTPGDGSGYGILRALAEKGDVDARSLTANGIEPQILFNYLGRSAGALDEFAASADDDLPLAHILTVNAIAREEQDGRAAFDLDWSFAPRLIGASDVAAIADHWHAAIADIASSVARGGGGRSPSDFPLVALSQEQVNGLLRAVPDAVDILPLAPLQEGLLFHARYEREASALYVSQVVLDLEGPLDEERLRAAAARLIDRHDSLRATFLDTSDARPVQAIRRTVPLDWRVISLPEQSDLAPDQAVRDIMDADRCAGFRLDRSDPLVRFRLIRRDAQHYSLLCTFHHIVIDGWSIPNLIRELMTLNADPSAELAAPGRRKDYLAWLAAQDREAAIGAWLNALNGLNQPVRLAGAAAPGDGPHLQIRRGLAPDTEAGLLALARANNLTVNTVMQVAWAILLGRLTRRNDVVFGITIGGRPAELPGVESSVGLFINTLPLRVVLRPDESAHALLQRVQASQAALLSHQHVSLTAIQRAIGLGDLFDTLLAYENYPLDRAALARPVGDLAVARVWSVDFAHYPLSIVIVPSGSLEIRFNARADIIPETTLQGIAAQFVALLDDLSRQTDRPVGALGTRRSSVAPALRGAVAEQPEPSICDVFARQAEQRPGATAIVDGARKITYAELDASSNRLARHLVTLGLRSGQSVAMVLPRGAEQVTTMLAILKAGGCYIPLDEALSAARVADILTESGAAFVVAVKAIDLSLRDGITAIVLDDPRTASCIASSPSTPLAITVHPLAAAYVIYTSGSTGRPKGVVVSHANVLRLFTATQQFAFNEQDCWTLFHSVAFDFSVWEIWGALLHGGRLVIVPWETSRDPGAFLALVEAQGVTILNQTPSAFYQLLDAIELQPELAASLALRWIIFGGEALDVARLRPWFDRFGTERPQLVNMYGITETTVHVTHLLLPVSPDAGGSPIGSPIDDLEIHLLDTSLREVPIGIIGEVFVGGGGVSRGYLGRPDLTAERFVADPADNGRRLYRTGDLALRREDGSLAYVGRSDLQVKMRGFRIELGEIESRLSLLDGVRQAAVILREDEPGHRRLVGYVVLGEDAVHAEASLRASLAAYLPGYMVPSHIMMLDRMPLTRNGKLDRDRLPAPERAVSSGRRAPRDRREEEMGRLFAEVLGLPEVGVDEEFFALGGDSLRAMRLIGLVRARFQVNCSIRTLFDNPTVEALANSIDHVAPEGNPLEGLIAIRAAGTRPPLFCIHPGGGLSWVYARLMRYLPADQPIYALQARGFKDGDSLASSIESMADDYLAAMRKVRPEGPYHLLGWSFGGLTAYAIACRLQGQGAAPGIVALLDAYPVRAADQAMPLHDDELLADQVAMLGAVPRRKGAGSLREALLADRGVLSTLSAGDIDALVEITRNNVRMATGWEPPRLEGDAHLFIADAGSLPPFDWTDRVGGTLHRHLIPCRHGDMLQPGPLARICHILNDLLTQANQQEILS</sequence>